<dbReference type="SMART" id="SM00388">
    <property type="entry name" value="HisKA"/>
    <property type="match status" value="1"/>
</dbReference>
<dbReference type="SUPFAM" id="SSF55785">
    <property type="entry name" value="PYP-like sensor domain (PAS domain)"/>
    <property type="match status" value="3"/>
</dbReference>
<dbReference type="PROSITE" id="PS50113">
    <property type="entry name" value="PAC"/>
    <property type="match status" value="2"/>
</dbReference>
<proteinExistence type="predicted"/>
<dbReference type="Pfam" id="PF02518">
    <property type="entry name" value="HATPase_c"/>
    <property type="match status" value="1"/>
</dbReference>
<dbReference type="CDD" id="cd00082">
    <property type="entry name" value="HisKA"/>
    <property type="match status" value="1"/>
</dbReference>
<dbReference type="Gene3D" id="3.30.450.40">
    <property type="match status" value="1"/>
</dbReference>
<keyword evidence="4" id="KW-0808">Transferase</keyword>
<dbReference type="GO" id="GO:0009927">
    <property type="term" value="F:histidine phosphotransfer kinase activity"/>
    <property type="evidence" value="ECO:0007669"/>
    <property type="project" value="TreeGrafter"/>
</dbReference>
<dbReference type="InterPro" id="IPR005467">
    <property type="entry name" value="His_kinase_dom"/>
</dbReference>
<dbReference type="InterPro" id="IPR035965">
    <property type="entry name" value="PAS-like_dom_sf"/>
</dbReference>
<protein>
    <recommendedName>
        <fullName evidence="2">histidine kinase</fullName>
        <ecNumber evidence="2">2.7.13.3</ecNumber>
    </recommendedName>
</protein>
<keyword evidence="7" id="KW-1185">Reference proteome</keyword>
<dbReference type="InterPro" id="IPR004358">
    <property type="entry name" value="Sig_transdc_His_kin-like_C"/>
</dbReference>
<dbReference type="InterPro" id="IPR003018">
    <property type="entry name" value="GAF"/>
</dbReference>
<dbReference type="SUPFAM" id="SSF52172">
    <property type="entry name" value="CheY-like"/>
    <property type="match status" value="1"/>
</dbReference>
<dbReference type="Gene3D" id="1.10.287.130">
    <property type="match status" value="1"/>
</dbReference>
<dbReference type="PANTHER" id="PTHR43047">
    <property type="entry name" value="TWO-COMPONENT HISTIDINE PROTEIN KINASE"/>
    <property type="match status" value="1"/>
</dbReference>
<dbReference type="SUPFAM" id="SSF55874">
    <property type="entry name" value="ATPase domain of HSP90 chaperone/DNA topoisomerase II/histidine kinase"/>
    <property type="match status" value="1"/>
</dbReference>
<dbReference type="GO" id="GO:0000155">
    <property type="term" value="F:phosphorelay sensor kinase activity"/>
    <property type="evidence" value="ECO:0007669"/>
    <property type="project" value="InterPro"/>
</dbReference>
<dbReference type="InterPro" id="IPR036097">
    <property type="entry name" value="HisK_dim/P_sf"/>
</dbReference>
<evidence type="ECO:0000256" key="4">
    <source>
        <dbReference type="ARBA" id="ARBA00022679"/>
    </source>
</evidence>
<dbReference type="GO" id="GO:0005886">
    <property type="term" value="C:plasma membrane"/>
    <property type="evidence" value="ECO:0007669"/>
    <property type="project" value="TreeGrafter"/>
</dbReference>
<dbReference type="Gene3D" id="3.30.565.10">
    <property type="entry name" value="Histidine kinase-like ATPase, C-terminal domain"/>
    <property type="match status" value="1"/>
</dbReference>
<organism evidence="6 7">
    <name type="scientific">Piscinibacter gummiphilus</name>
    <dbReference type="NCBI Taxonomy" id="946333"/>
    <lineage>
        <taxon>Bacteria</taxon>
        <taxon>Pseudomonadati</taxon>
        <taxon>Pseudomonadota</taxon>
        <taxon>Betaproteobacteria</taxon>
        <taxon>Burkholderiales</taxon>
        <taxon>Sphaerotilaceae</taxon>
        <taxon>Piscinibacter</taxon>
    </lineage>
</organism>
<evidence type="ECO:0000256" key="2">
    <source>
        <dbReference type="ARBA" id="ARBA00012438"/>
    </source>
</evidence>
<dbReference type="AlphaFoldDB" id="A0A1W6L312"/>
<dbReference type="Proteomes" id="UP000193427">
    <property type="component" value="Chromosome"/>
</dbReference>
<dbReference type="CDD" id="cd00130">
    <property type="entry name" value="PAS"/>
    <property type="match status" value="3"/>
</dbReference>
<dbReference type="PROSITE" id="PS50110">
    <property type="entry name" value="RESPONSE_REGULATORY"/>
    <property type="match status" value="1"/>
</dbReference>
<dbReference type="Pfam" id="PF08447">
    <property type="entry name" value="PAS_3"/>
    <property type="match status" value="2"/>
</dbReference>
<dbReference type="Pfam" id="PF01590">
    <property type="entry name" value="GAF"/>
    <property type="match status" value="1"/>
</dbReference>
<dbReference type="InterPro" id="IPR000014">
    <property type="entry name" value="PAS"/>
</dbReference>
<dbReference type="PROSITE" id="PS50109">
    <property type="entry name" value="HIS_KIN"/>
    <property type="match status" value="1"/>
</dbReference>
<evidence type="ECO:0000256" key="5">
    <source>
        <dbReference type="ARBA" id="ARBA00022777"/>
    </source>
</evidence>
<dbReference type="InterPro" id="IPR013655">
    <property type="entry name" value="PAS_fold_3"/>
</dbReference>
<dbReference type="RefSeq" id="WP_169726494.1">
    <property type="nucleotide sequence ID" value="NZ_BSPR01000010.1"/>
</dbReference>
<sequence>MHSERLPDEHRRFASLQAFGIVDTAPEESFDELVACAAQLTGCPIAAICLIDERHQWFKAVVGMPPIELPREQTFCAHTILGTDVMEVPDARLDPRFVQHPGVTGEPHVRLYAGMPLCVDGVMVGSLFVVDVVPRSLEPAQRDALRRLAKVALGLMRGLERLTSLEQERARLLDFARASGDWMWETDEHLRYTWVSGAFEAVTGMPPVSLIGQTIADSPLLDDLGEPLPGGQTFHGLLRARRHVTRVLTDKTTQRGVLQISRSAVPAYDAQGRFCGYRGTARDVSARVAGERGAHAQAELLRKLSSQVPGVIFQFRLLPDHTVHYLYASDACREMFGADPPHEGDGGDREVVCRSVHPDDRAGFMRSLVEAARSLTPWNREYRTLRDGKVRWLEIRALPEPHPAGGLLWHGFTADVTARKEIELALRTGERRWSMAARAAGIGIAQFDRPSDRISLDAIACANHGLAPLRAELTMAEWLQHFHPGDRSGARHALEQAMARRGTLEARYRMTLPDGSTRTLEIHAHCTVDDGGQVNGMLGTCRDVTQQVAHEQLRRDKETAERASRAKSEFLSRVSHELRTPLNGILGFAQLMALDQVHTLAPDQAHRLDSVLYAGRHLLELINDVLDLARIEQGDVSMQREPVDLMASVSACIALVQPLADKANVRVAMPPPSPHWSVADVRAVEQVLINLLSNAIKYNRPGGEVRVVLRHETGWVHLSVSDEGQGLTPEQQAHLFEPFNRLGAEQRRVEGTGLGLVIARALAHAMGGQLRLLSAPGLGSTFTLSLPAGSAPEGVEAKPEAPALPPARPSARSRNVLYIEDEPLNQLLMQELFRSQPHWTLHVAGDGATGLAHLSNARPDLVLIDMNLPDMNGLELIRRVREAPATGDLHCIALSADAMQPQIDAALAAGYNAYWTKPVHVPNVLSGLAEILG</sequence>
<dbReference type="KEGG" id="rgu:A4W93_01345"/>
<dbReference type="SMART" id="SM00448">
    <property type="entry name" value="REC"/>
    <property type="match status" value="1"/>
</dbReference>
<evidence type="ECO:0000256" key="3">
    <source>
        <dbReference type="ARBA" id="ARBA00022553"/>
    </source>
</evidence>
<dbReference type="STRING" id="946333.A4W93_01345"/>
<gene>
    <name evidence="6" type="ORF">A4W93_01345</name>
</gene>
<dbReference type="InterPro" id="IPR000700">
    <property type="entry name" value="PAS-assoc_C"/>
</dbReference>
<dbReference type="InterPro" id="IPR011006">
    <property type="entry name" value="CheY-like_superfamily"/>
</dbReference>
<dbReference type="InterPro" id="IPR001610">
    <property type="entry name" value="PAC"/>
</dbReference>
<dbReference type="Gene3D" id="2.10.70.100">
    <property type="match status" value="1"/>
</dbReference>
<dbReference type="InterPro" id="IPR003594">
    <property type="entry name" value="HATPase_dom"/>
</dbReference>
<dbReference type="InterPro" id="IPR003661">
    <property type="entry name" value="HisK_dim/P_dom"/>
</dbReference>
<evidence type="ECO:0000256" key="1">
    <source>
        <dbReference type="ARBA" id="ARBA00000085"/>
    </source>
</evidence>
<dbReference type="InterPro" id="IPR036890">
    <property type="entry name" value="HATPase_C_sf"/>
</dbReference>
<dbReference type="EMBL" id="CP015118">
    <property type="protein sequence ID" value="ARN18671.1"/>
    <property type="molecule type" value="Genomic_DNA"/>
</dbReference>
<accession>A0A1W6L312</accession>
<dbReference type="PRINTS" id="PR00344">
    <property type="entry name" value="BCTRLSENSOR"/>
</dbReference>
<dbReference type="Pfam" id="PF00512">
    <property type="entry name" value="HisKA"/>
    <property type="match status" value="1"/>
</dbReference>
<dbReference type="SMART" id="SM00086">
    <property type="entry name" value="PAC"/>
    <property type="match status" value="3"/>
</dbReference>
<evidence type="ECO:0000313" key="7">
    <source>
        <dbReference type="Proteomes" id="UP000193427"/>
    </source>
</evidence>
<dbReference type="PANTHER" id="PTHR43047:SF72">
    <property type="entry name" value="OSMOSENSING HISTIDINE PROTEIN KINASE SLN1"/>
    <property type="match status" value="1"/>
</dbReference>
<evidence type="ECO:0000313" key="6">
    <source>
        <dbReference type="EMBL" id="ARN18671.1"/>
    </source>
</evidence>
<dbReference type="Pfam" id="PF00072">
    <property type="entry name" value="Response_reg"/>
    <property type="match status" value="1"/>
</dbReference>
<comment type="catalytic activity">
    <reaction evidence="1">
        <text>ATP + protein L-histidine = ADP + protein N-phospho-L-histidine.</text>
        <dbReference type="EC" id="2.7.13.3"/>
    </reaction>
</comment>
<dbReference type="SMART" id="SM00387">
    <property type="entry name" value="HATPase_c"/>
    <property type="match status" value="1"/>
</dbReference>
<dbReference type="EC" id="2.7.13.3" evidence="2"/>
<dbReference type="Pfam" id="PF08448">
    <property type="entry name" value="PAS_4"/>
    <property type="match status" value="1"/>
</dbReference>
<keyword evidence="5" id="KW-0418">Kinase</keyword>
<dbReference type="SMART" id="SM00065">
    <property type="entry name" value="GAF"/>
    <property type="match status" value="1"/>
</dbReference>
<dbReference type="InterPro" id="IPR013656">
    <property type="entry name" value="PAS_4"/>
</dbReference>
<dbReference type="InterPro" id="IPR001789">
    <property type="entry name" value="Sig_transdc_resp-reg_receiver"/>
</dbReference>
<dbReference type="Gene3D" id="3.30.450.20">
    <property type="entry name" value="PAS domain"/>
    <property type="match status" value="3"/>
</dbReference>
<dbReference type="SUPFAM" id="SSF47384">
    <property type="entry name" value="Homodimeric domain of signal transducing histidine kinase"/>
    <property type="match status" value="1"/>
</dbReference>
<reference evidence="6 7" key="1">
    <citation type="submission" date="2016-04" db="EMBL/GenBank/DDBJ databases">
        <title>Complete genome sequence of natural rubber-degrading, novel Gram-negative bacterium, Rhizobacter gummiphilus strain NS21.</title>
        <authorList>
            <person name="Tabata M."/>
            <person name="Kasai D."/>
            <person name="Fukuda M."/>
        </authorList>
    </citation>
    <scope>NUCLEOTIDE SEQUENCE [LARGE SCALE GENOMIC DNA]</scope>
    <source>
        <strain evidence="6 7">NS21</strain>
    </source>
</reference>
<dbReference type="InterPro" id="IPR029016">
    <property type="entry name" value="GAF-like_dom_sf"/>
</dbReference>
<keyword evidence="3" id="KW-0597">Phosphoprotein</keyword>
<name>A0A1W6L312_9BURK</name>
<dbReference type="SUPFAM" id="SSF55781">
    <property type="entry name" value="GAF domain-like"/>
    <property type="match status" value="1"/>
</dbReference>
<dbReference type="Gene3D" id="3.40.50.2300">
    <property type="match status" value="1"/>
</dbReference>